<evidence type="ECO:0000313" key="1">
    <source>
        <dbReference type="EMBL" id="AEH82592.1"/>
    </source>
</evidence>
<dbReference type="SUPFAM" id="SSF47616">
    <property type="entry name" value="GST C-terminal domain-like"/>
    <property type="match status" value="1"/>
</dbReference>
<name>F7XC05_SINMM</name>
<proteinExistence type="predicted"/>
<reference evidence="1 2" key="1">
    <citation type="journal article" date="2011" name="J. Biotechnol.">
        <title>The complete genome sequence of the dominant Sinorhizobium meliloti field isolate SM11 extends the S. meliloti pan-genome.</title>
        <authorList>
            <person name="Schneiker-Bekel S."/>
            <person name="Wibberg D."/>
            <person name="Bekel T."/>
            <person name="Blom J."/>
            <person name="Linke B."/>
            <person name="Neuweger H."/>
            <person name="Stiens M."/>
            <person name="Vorholter F.J."/>
            <person name="Weidner S."/>
            <person name="Goesmann A."/>
            <person name="Puhler A."/>
            <person name="Schluter A."/>
        </authorList>
    </citation>
    <scope>NUCLEOTIDE SEQUENCE [LARGE SCALE GENOMIC DNA]</scope>
    <source>
        <strain evidence="1 2">SM11</strain>
        <plasmid evidence="2">pSmeSM11c</plasmid>
    </source>
</reference>
<evidence type="ECO:0008006" key="3">
    <source>
        <dbReference type="Google" id="ProtNLM"/>
    </source>
</evidence>
<sequence length="39" mass="4445">MVRWSRDSGLELPDRLTAYAERVEARPSVQKSLRAEGLT</sequence>
<dbReference type="KEGG" id="smx:SM11_pC1519"/>
<geneLocation type="plasmid" evidence="1 2">
    <name>pSmeSM11c</name>
</geneLocation>
<organism evidence="1 2">
    <name type="scientific">Sinorhizobium meliloti (strain SM11)</name>
    <dbReference type="NCBI Taxonomy" id="707241"/>
    <lineage>
        <taxon>Bacteria</taxon>
        <taxon>Pseudomonadati</taxon>
        <taxon>Pseudomonadota</taxon>
        <taxon>Alphaproteobacteria</taxon>
        <taxon>Hyphomicrobiales</taxon>
        <taxon>Rhizobiaceae</taxon>
        <taxon>Sinorhizobium/Ensifer group</taxon>
        <taxon>Sinorhizobium</taxon>
    </lineage>
</organism>
<protein>
    <recommendedName>
        <fullName evidence="3">Glutathione S-transferase</fullName>
    </recommendedName>
</protein>
<dbReference type="HOGENOM" id="CLU_3317088_0_0_5"/>
<dbReference type="EMBL" id="CP001831">
    <property type="protein sequence ID" value="AEH82592.1"/>
    <property type="molecule type" value="Genomic_DNA"/>
</dbReference>
<dbReference type="PATRIC" id="fig|707241.3.peg.5438"/>
<evidence type="ECO:0000313" key="2">
    <source>
        <dbReference type="Proteomes" id="UP000009045"/>
    </source>
</evidence>
<dbReference type="InterPro" id="IPR036282">
    <property type="entry name" value="Glutathione-S-Trfase_C_sf"/>
</dbReference>
<dbReference type="Proteomes" id="UP000009045">
    <property type="component" value="Plasmid pSmeSM11c"/>
</dbReference>
<keyword evidence="1" id="KW-0614">Plasmid</keyword>
<dbReference type="AlphaFoldDB" id="F7XC05"/>
<gene>
    <name evidence="1" type="ordered locus">SM11_pC1519</name>
</gene>
<accession>F7XC05</accession>